<dbReference type="AlphaFoldDB" id="A0AAV4YL32"/>
<evidence type="ECO:0000256" key="1">
    <source>
        <dbReference type="SAM" id="MobiDB-lite"/>
    </source>
</evidence>
<feature type="compositionally biased region" description="Basic and acidic residues" evidence="1">
    <location>
        <begin position="33"/>
        <end position="42"/>
    </location>
</feature>
<accession>A0AAV4YL32</accession>
<protein>
    <submittedName>
        <fullName evidence="2">Uncharacterized protein</fullName>
    </submittedName>
</protein>
<evidence type="ECO:0000313" key="3">
    <source>
        <dbReference type="Proteomes" id="UP000886939"/>
    </source>
</evidence>
<proteinExistence type="predicted"/>
<comment type="caution">
    <text evidence="2">The sequence shown here is derived from an EMBL/GenBank/DDBJ whole genome shotgun (WGS) entry which is preliminary data.</text>
</comment>
<evidence type="ECO:0000313" key="2">
    <source>
        <dbReference type="EMBL" id="GJA41673.1"/>
    </source>
</evidence>
<dbReference type="Proteomes" id="UP000886939">
    <property type="component" value="Unassembled WGS sequence"/>
</dbReference>
<gene>
    <name evidence="2" type="ORF">KAM343_24690</name>
</gene>
<reference evidence="2" key="1">
    <citation type="submission" date="2021-07" db="EMBL/GenBank/DDBJ databases">
        <title>Draft genome sequence of carbapenem-resistant Aeromonas spp. in Japan.</title>
        <authorList>
            <person name="Maehana S."/>
            <person name="Suzuki M."/>
            <person name="Kitasato H."/>
        </authorList>
    </citation>
    <scope>NUCLEOTIDE SEQUENCE</scope>
    <source>
        <strain evidence="2">KAM343</strain>
    </source>
</reference>
<sequence length="64" mass="7117">MKPWCKRQWVTPAGTSMRSAIPNKPAPTLTAKSADKARRDRACPPTGYEKRHFCRGGIPLPDPI</sequence>
<dbReference type="EMBL" id="BPNI01000048">
    <property type="protein sequence ID" value="GJA41673.1"/>
    <property type="molecule type" value="Genomic_DNA"/>
</dbReference>
<name>A0AAV4YL32_AERCA</name>
<organism evidence="2 3">
    <name type="scientific">Aeromonas caviae</name>
    <name type="common">Aeromonas punctata</name>
    <dbReference type="NCBI Taxonomy" id="648"/>
    <lineage>
        <taxon>Bacteria</taxon>
        <taxon>Pseudomonadati</taxon>
        <taxon>Pseudomonadota</taxon>
        <taxon>Gammaproteobacteria</taxon>
        <taxon>Aeromonadales</taxon>
        <taxon>Aeromonadaceae</taxon>
        <taxon>Aeromonas</taxon>
    </lineage>
</organism>
<feature type="region of interest" description="Disordered" evidence="1">
    <location>
        <begin position="12"/>
        <end position="48"/>
    </location>
</feature>